<feature type="region of interest" description="Disordered" evidence="1">
    <location>
        <begin position="1"/>
        <end position="32"/>
    </location>
</feature>
<dbReference type="GO" id="GO:0005737">
    <property type="term" value="C:cytoplasm"/>
    <property type="evidence" value="ECO:0007669"/>
    <property type="project" value="TreeGrafter"/>
</dbReference>
<accession>A0A6G1PY81</accession>
<evidence type="ECO:0000313" key="3">
    <source>
        <dbReference type="Proteomes" id="UP000503349"/>
    </source>
</evidence>
<feature type="compositionally biased region" description="Basic and acidic residues" evidence="1">
    <location>
        <begin position="1"/>
        <end position="24"/>
    </location>
</feature>
<proteinExistence type="predicted"/>
<protein>
    <submittedName>
        <fullName evidence="2">Sterile alpha motif domain-containing protein 9</fullName>
    </submittedName>
</protein>
<dbReference type="PANTHER" id="PTHR16155:SF20">
    <property type="entry name" value="STERILE ALPHA MOTIF DOMAIN-CONTAINING PROTEIN 9-LIKE"/>
    <property type="match status" value="1"/>
</dbReference>
<sequence length="1009" mass="115562">MADQDPMKNPEENLNHDTSRDEQVKNNVRRNSTNQLRLCQPYPFQQYHNSYRYITNYILNVTESGPLNLIEPCHEYKGFINTTDETRMTKLISEVIRFAAVCMNSRTNGTIHFGIGDKPKFIHGQVLGVVVEDKEAYANKLKSTIDSYFEHKHIQAAQMCIKPPRFVGVLNKNMTSSDKCVIEVDIVPDSMICKEDHYHTFITDTKKAKKKGRGTNGTQEESKQFFVRDGGSSRDLLKNTTFAKPMEEYNTYVASVANRSKLRKQAEDKHLTVIKSSTQGFRLSQMITGGSHSLDKSHFEQYVIVTNKSHPSQFESLGFLTELNPTAVLDFDPESAKHGLQCHFDQQSTVHLPTKCKITEGLEDIGNKQLKLTGNTSWVFCNGGIEDQAPSDIDQWLMDKGASVQDVISFLCRKDVLPNKRFLVVFLLLSPVSEMMDPLVETYSKFQKELGSTNQILSICDNENALTSWKNLIEARCGIDITGRCINELSFAEVNGTILSLLPKYRRASCFLPCGGGSKVLLEKKVERSLNTLDVLCVNQCEGGNVDQIAIEENFYRGGKPSWWNFYFSEQLIKRNHTDLIHNNILEMRSCSEACVLFNLSHVPGCGGTTLAMYTLWSLRDKFRCAVLKDNNADLAEIADQVVKLLMFDNQEKLPRVPVLLMVDDFDDMDKVFDLQQRIKHKCKKNIRSAQVILLNCMRSESPEQTETTEHGIFIGKHLVKDEQKQFEKKLVEQEKTHNNVETFYTFMLTKNNLKAEYIQGVVHNTLRSFNFKDKHSQILAILSLLNVYCKDASLPFSLCRKFVSLNPKPIFGTYEIDEIFGKFSNLIHSTTAKSQGEYRAVKMIHSKIAKFCLQELKTTHKVTKADITNLLLRTHELYEHTEDKGKFWQDVHSMLVVRYSDGFLFFYQLFLRFLRHIYTPKFSNDGVLGNQTTLFKEIESETPELLEMVLLNASKRFENEASIAHLLATYYSQTQDLKQAEEWNHKAKTKISFSFPLGRLQTIENLRN</sequence>
<reference evidence="3" key="2">
    <citation type="submission" date="2019-02" db="EMBL/GenBank/DDBJ databases">
        <title>Opniocepnalus argus Var Kimnra genome.</title>
        <authorList>
            <person name="Zhou C."/>
            <person name="Xiao S."/>
        </authorList>
    </citation>
    <scope>NUCLEOTIDE SEQUENCE [LARGE SCALE GENOMIC DNA]</scope>
</reference>
<dbReference type="EMBL" id="CM015721">
    <property type="protein sequence ID" value="KAF3695179.1"/>
    <property type="molecule type" value="Genomic_DNA"/>
</dbReference>
<gene>
    <name evidence="2" type="ORF">EXN66_Car010855</name>
</gene>
<dbReference type="PANTHER" id="PTHR16155">
    <property type="entry name" value="DED DOMAIN-CONTAINING PROTEIN"/>
    <property type="match status" value="1"/>
</dbReference>
<evidence type="ECO:0000256" key="1">
    <source>
        <dbReference type="SAM" id="MobiDB-lite"/>
    </source>
</evidence>
<evidence type="ECO:0000313" key="2">
    <source>
        <dbReference type="EMBL" id="KAF3695179.1"/>
    </source>
</evidence>
<dbReference type="AlphaFoldDB" id="A0A6G1PY81"/>
<dbReference type="Proteomes" id="UP000503349">
    <property type="component" value="Chromosome 10"/>
</dbReference>
<feature type="region of interest" description="Disordered" evidence="1">
    <location>
        <begin position="206"/>
        <end position="225"/>
    </location>
</feature>
<organism evidence="2 3">
    <name type="scientific">Channa argus</name>
    <name type="common">Northern snakehead</name>
    <name type="synonym">Ophicephalus argus</name>
    <dbReference type="NCBI Taxonomy" id="215402"/>
    <lineage>
        <taxon>Eukaryota</taxon>
        <taxon>Metazoa</taxon>
        <taxon>Chordata</taxon>
        <taxon>Craniata</taxon>
        <taxon>Vertebrata</taxon>
        <taxon>Euteleostomi</taxon>
        <taxon>Actinopterygii</taxon>
        <taxon>Neopterygii</taxon>
        <taxon>Teleostei</taxon>
        <taxon>Neoteleostei</taxon>
        <taxon>Acanthomorphata</taxon>
        <taxon>Anabantaria</taxon>
        <taxon>Anabantiformes</taxon>
        <taxon>Channoidei</taxon>
        <taxon>Channidae</taxon>
        <taxon>Channa</taxon>
    </lineage>
</organism>
<name>A0A6G1PY81_CHAAH</name>
<keyword evidence="3" id="KW-1185">Reference proteome</keyword>
<reference evidence="2 3" key="1">
    <citation type="submission" date="2019-02" db="EMBL/GenBank/DDBJ databases">
        <title>Opniocepnalus argus genome.</title>
        <authorList>
            <person name="Zhou C."/>
            <person name="Xiao S."/>
        </authorList>
    </citation>
    <scope>NUCLEOTIDE SEQUENCE [LARGE SCALE GENOMIC DNA]</scope>
    <source>
        <strain evidence="2">OARG1902GOOAL</strain>
        <tissue evidence="2">Muscle</tissue>
    </source>
</reference>